<dbReference type="EMBL" id="JABFUD020000024">
    <property type="protein sequence ID" value="KAI5060480.1"/>
    <property type="molecule type" value="Genomic_DNA"/>
</dbReference>
<proteinExistence type="predicted"/>
<evidence type="ECO:0000313" key="3">
    <source>
        <dbReference type="Proteomes" id="UP000886520"/>
    </source>
</evidence>
<sequence length="159" mass="18854">MRQKIPAHFLRWPTIGPFTLLAIDLAYGCGSPNPTLYCIGRHDVVESVEIPGSKMKDEGNMCYPFWKTNYGWHLAWMPQATRRRCTHVQHRPEQQGCDVTLSKRRQRLRWRRGWEGFECISQVPILKRRPCLAWWKARKGIRGESPAMFIDKLMRRTWE</sequence>
<dbReference type="Proteomes" id="UP000886520">
    <property type="component" value="Chromosome 24"/>
</dbReference>
<protein>
    <submittedName>
        <fullName evidence="2">Uncharacterized protein</fullName>
    </submittedName>
</protein>
<organism evidence="2 3">
    <name type="scientific">Adiantum capillus-veneris</name>
    <name type="common">Maidenhair fern</name>
    <dbReference type="NCBI Taxonomy" id="13818"/>
    <lineage>
        <taxon>Eukaryota</taxon>
        <taxon>Viridiplantae</taxon>
        <taxon>Streptophyta</taxon>
        <taxon>Embryophyta</taxon>
        <taxon>Tracheophyta</taxon>
        <taxon>Polypodiopsida</taxon>
        <taxon>Polypodiidae</taxon>
        <taxon>Polypodiales</taxon>
        <taxon>Pteridineae</taxon>
        <taxon>Pteridaceae</taxon>
        <taxon>Vittarioideae</taxon>
        <taxon>Adiantum</taxon>
    </lineage>
</organism>
<evidence type="ECO:0000256" key="1">
    <source>
        <dbReference type="SAM" id="SignalP"/>
    </source>
</evidence>
<keyword evidence="3" id="KW-1185">Reference proteome</keyword>
<name>A0A9D4U3P5_ADICA</name>
<dbReference type="AlphaFoldDB" id="A0A9D4U3P5"/>
<keyword evidence="1" id="KW-0732">Signal</keyword>
<feature type="chain" id="PRO_5039039739" evidence="1">
    <location>
        <begin position="29"/>
        <end position="159"/>
    </location>
</feature>
<comment type="caution">
    <text evidence="2">The sequence shown here is derived from an EMBL/GenBank/DDBJ whole genome shotgun (WGS) entry which is preliminary data.</text>
</comment>
<accession>A0A9D4U3P5</accession>
<evidence type="ECO:0000313" key="2">
    <source>
        <dbReference type="EMBL" id="KAI5060480.1"/>
    </source>
</evidence>
<reference evidence="2" key="1">
    <citation type="submission" date="2021-01" db="EMBL/GenBank/DDBJ databases">
        <title>Adiantum capillus-veneris genome.</title>
        <authorList>
            <person name="Fang Y."/>
            <person name="Liao Q."/>
        </authorList>
    </citation>
    <scope>NUCLEOTIDE SEQUENCE</scope>
    <source>
        <strain evidence="2">H3</strain>
        <tissue evidence="2">Leaf</tissue>
    </source>
</reference>
<gene>
    <name evidence="2" type="ORF">GOP47_0024900</name>
</gene>
<feature type="signal peptide" evidence="1">
    <location>
        <begin position="1"/>
        <end position="28"/>
    </location>
</feature>